<dbReference type="Gene3D" id="1.50.40.10">
    <property type="entry name" value="Mitochondrial carrier domain"/>
    <property type="match status" value="2"/>
</dbReference>
<keyword evidence="7" id="KW-0496">Mitochondrion</keyword>
<dbReference type="SUPFAM" id="SSF103506">
    <property type="entry name" value="Mitochondrial carrier"/>
    <property type="match status" value="1"/>
</dbReference>
<gene>
    <name evidence="13" type="ORF">DFP72DRAFT_612653</name>
</gene>
<feature type="compositionally biased region" description="Low complexity" evidence="11">
    <location>
        <begin position="219"/>
        <end position="230"/>
    </location>
</feature>
<reference evidence="13 14" key="1">
    <citation type="submission" date="2020-07" db="EMBL/GenBank/DDBJ databases">
        <title>Comparative genomics of pyrophilous fungi reveals a link between fire events and developmental genes.</title>
        <authorList>
            <consortium name="DOE Joint Genome Institute"/>
            <person name="Steindorff A.S."/>
            <person name="Carver A."/>
            <person name="Calhoun S."/>
            <person name="Stillman K."/>
            <person name="Liu H."/>
            <person name="Lipzen A."/>
            <person name="Pangilinan J."/>
            <person name="Labutti K."/>
            <person name="Bruns T.D."/>
            <person name="Grigoriev I.V."/>
        </authorList>
    </citation>
    <scope>NUCLEOTIDE SEQUENCE [LARGE SCALE GENOMIC DNA]</scope>
    <source>
        <strain evidence="13 14">CBS 144469</strain>
    </source>
</reference>
<dbReference type="PANTHER" id="PTHR45624">
    <property type="entry name" value="MITOCHONDRIAL BASIC AMINO ACIDS TRANSPORTER-RELATED"/>
    <property type="match status" value="1"/>
</dbReference>
<dbReference type="Pfam" id="PF00153">
    <property type="entry name" value="Mito_carr"/>
    <property type="match status" value="4"/>
</dbReference>
<dbReference type="GO" id="GO:0031966">
    <property type="term" value="C:mitochondrial membrane"/>
    <property type="evidence" value="ECO:0007669"/>
    <property type="project" value="UniProtKB-SubCell"/>
</dbReference>
<feature type="repeat" description="Solcar" evidence="9">
    <location>
        <begin position="322"/>
        <end position="429"/>
    </location>
</feature>
<evidence type="ECO:0000256" key="5">
    <source>
        <dbReference type="ARBA" id="ARBA00022737"/>
    </source>
</evidence>
<dbReference type="InterPro" id="IPR018108">
    <property type="entry name" value="MCP_transmembrane"/>
</dbReference>
<feature type="transmembrane region" description="Helical" evidence="12">
    <location>
        <begin position="116"/>
        <end position="138"/>
    </location>
</feature>
<evidence type="ECO:0000256" key="12">
    <source>
        <dbReference type="SAM" id="Phobius"/>
    </source>
</evidence>
<evidence type="ECO:0000256" key="3">
    <source>
        <dbReference type="ARBA" id="ARBA00022448"/>
    </source>
</evidence>
<dbReference type="GO" id="GO:1990575">
    <property type="term" value="P:mitochondrial L-ornithine transmembrane transport"/>
    <property type="evidence" value="ECO:0007669"/>
    <property type="project" value="TreeGrafter"/>
</dbReference>
<evidence type="ECO:0000313" key="13">
    <source>
        <dbReference type="EMBL" id="KAF6747151.1"/>
    </source>
</evidence>
<comment type="caution">
    <text evidence="13">The sequence shown here is derived from an EMBL/GenBank/DDBJ whole genome shotgun (WGS) entry which is preliminary data.</text>
</comment>
<evidence type="ECO:0000256" key="2">
    <source>
        <dbReference type="ARBA" id="ARBA00006375"/>
    </source>
</evidence>
<keyword evidence="6 12" id="KW-1133">Transmembrane helix</keyword>
<dbReference type="PROSITE" id="PS50920">
    <property type="entry name" value="SOLCAR"/>
    <property type="match status" value="3"/>
</dbReference>
<keyword evidence="8 9" id="KW-0472">Membrane</keyword>
<dbReference type="InterPro" id="IPR050567">
    <property type="entry name" value="Mitochondrial_Carrier"/>
</dbReference>
<evidence type="ECO:0000256" key="1">
    <source>
        <dbReference type="ARBA" id="ARBA00004225"/>
    </source>
</evidence>
<dbReference type="EMBL" id="JACGCI010000084">
    <property type="protein sequence ID" value="KAF6747151.1"/>
    <property type="molecule type" value="Genomic_DNA"/>
</dbReference>
<evidence type="ECO:0000256" key="7">
    <source>
        <dbReference type="ARBA" id="ARBA00023128"/>
    </source>
</evidence>
<name>A0A8H6HK15_9AGAR</name>
<evidence type="ECO:0000256" key="10">
    <source>
        <dbReference type="RuleBase" id="RU000488"/>
    </source>
</evidence>
<sequence>MAIDSSSKDVIALENIPESLATHHNICGNGHTLKAREVDVEEPAPFRDAAKEIVIGSLAGMVSEVFEYPFDLAKVRLQAQLLAPNSGSTGAPKFSGPLDCLMQTWKQEGVAGMYRGMAAPIAGSMAVTAALFLSYSSFQNLFRNFGPTRSDPNEPLPFSQLGISAAGAGAVASFVLTPIELVKCKMQVQMMNFPLNKPQSVPPVPGRIPHRSPPLAAWPSSTSEPRTSTPKSPPSRAGFHDAAASYKVKALPAGPPGPITLIRSIVETHGYRGLWLGHTGTMFRETGGCAAWFIVKEYVAKALVDRRMAKYPGQATKKDMQPLAWESAVSGAMAGAAGALILYPADTVKSAIQTADEMKAPSIGREGPVAAGAARKPKVGIGTGFWGTAMKMYKVHGVKGLYAGCGMTVGRAIPSSGIIFVVYDGLNNWFA</sequence>
<keyword evidence="4 9" id="KW-0812">Transmembrane</keyword>
<protein>
    <submittedName>
        <fullName evidence="13">L-ornithine transporter</fullName>
    </submittedName>
</protein>
<keyword evidence="3 10" id="KW-0813">Transport</keyword>
<proteinExistence type="inferred from homology"/>
<dbReference type="GO" id="GO:0000064">
    <property type="term" value="F:L-ornithine transmembrane transporter activity"/>
    <property type="evidence" value="ECO:0007669"/>
    <property type="project" value="TreeGrafter"/>
</dbReference>
<feature type="transmembrane region" description="Helical" evidence="12">
    <location>
        <begin position="400"/>
        <end position="423"/>
    </location>
</feature>
<feature type="repeat" description="Solcar" evidence="9">
    <location>
        <begin position="47"/>
        <end position="141"/>
    </location>
</feature>
<accession>A0A8H6HK15</accession>
<evidence type="ECO:0000256" key="9">
    <source>
        <dbReference type="PROSITE-ProRule" id="PRU00282"/>
    </source>
</evidence>
<feature type="region of interest" description="Disordered" evidence="11">
    <location>
        <begin position="201"/>
        <end position="239"/>
    </location>
</feature>
<dbReference type="PRINTS" id="PR00926">
    <property type="entry name" value="MITOCARRIER"/>
</dbReference>
<feature type="repeat" description="Solcar" evidence="9">
    <location>
        <begin position="156"/>
        <end position="302"/>
    </location>
</feature>
<dbReference type="InterPro" id="IPR023395">
    <property type="entry name" value="MCP_dom_sf"/>
</dbReference>
<evidence type="ECO:0000256" key="11">
    <source>
        <dbReference type="SAM" id="MobiDB-lite"/>
    </source>
</evidence>
<evidence type="ECO:0000256" key="4">
    <source>
        <dbReference type="ARBA" id="ARBA00022692"/>
    </source>
</evidence>
<feature type="transmembrane region" description="Helical" evidence="12">
    <location>
        <begin position="158"/>
        <end position="182"/>
    </location>
</feature>
<dbReference type="Proteomes" id="UP000521943">
    <property type="component" value="Unassembled WGS sequence"/>
</dbReference>
<dbReference type="InterPro" id="IPR002067">
    <property type="entry name" value="MCP"/>
</dbReference>
<comment type="subcellular location">
    <subcellularLocation>
        <location evidence="1">Mitochondrion membrane</location>
        <topology evidence="1">Multi-pass membrane protein</topology>
    </subcellularLocation>
</comment>
<comment type="similarity">
    <text evidence="2 10">Belongs to the mitochondrial carrier (TC 2.A.29) family.</text>
</comment>
<organism evidence="13 14">
    <name type="scientific">Ephemerocybe angulata</name>
    <dbReference type="NCBI Taxonomy" id="980116"/>
    <lineage>
        <taxon>Eukaryota</taxon>
        <taxon>Fungi</taxon>
        <taxon>Dikarya</taxon>
        <taxon>Basidiomycota</taxon>
        <taxon>Agaricomycotina</taxon>
        <taxon>Agaricomycetes</taxon>
        <taxon>Agaricomycetidae</taxon>
        <taxon>Agaricales</taxon>
        <taxon>Agaricineae</taxon>
        <taxon>Psathyrellaceae</taxon>
        <taxon>Ephemerocybe</taxon>
    </lineage>
</organism>
<dbReference type="AlphaFoldDB" id="A0A8H6HK15"/>
<keyword evidence="14" id="KW-1185">Reference proteome</keyword>
<keyword evidence="5" id="KW-0677">Repeat</keyword>
<dbReference type="OrthoDB" id="2139348at2759"/>
<evidence type="ECO:0000313" key="14">
    <source>
        <dbReference type="Proteomes" id="UP000521943"/>
    </source>
</evidence>
<dbReference type="PANTHER" id="PTHR45624:SF31">
    <property type="entry name" value="MITOCHONDRIAL ORNITHINE TRANSPORTER 1"/>
    <property type="match status" value="1"/>
</dbReference>
<evidence type="ECO:0000256" key="8">
    <source>
        <dbReference type="ARBA" id="ARBA00023136"/>
    </source>
</evidence>
<evidence type="ECO:0000256" key="6">
    <source>
        <dbReference type="ARBA" id="ARBA00022989"/>
    </source>
</evidence>